<organism evidence="1 2">
    <name type="scientific">Ditylenchus dipsaci</name>
    <dbReference type="NCBI Taxonomy" id="166011"/>
    <lineage>
        <taxon>Eukaryota</taxon>
        <taxon>Metazoa</taxon>
        <taxon>Ecdysozoa</taxon>
        <taxon>Nematoda</taxon>
        <taxon>Chromadorea</taxon>
        <taxon>Rhabditida</taxon>
        <taxon>Tylenchina</taxon>
        <taxon>Tylenchomorpha</taxon>
        <taxon>Sphaerularioidea</taxon>
        <taxon>Anguinidae</taxon>
        <taxon>Anguininae</taxon>
        <taxon>Ditylenchus</taxon>
    </lineage>
</organism>
<protein>
    <submittedName>
        <fullName evidence="2">Uncharacterized protein</fullName>
    </submittedName>
</protein>
<reference evidence="2" key="1">
    <citation type="submission" date="2022-11" db="UniProtKB">
        <authorList>
            <consortium name="WormBaseParasite"/>
        </authorList>
    </citation>
    <scope>IDENTIFICATION</scope>
</reference>
<dbReference type="WBParaSite" id="jg7862">
    <property type="protein sequence ID" value="jg7862"/>
    <property type="gene ID" value="jg7862"/>
</dbReference>
<evidence type="ECO:0000313" key="1">
    <source>
        <dbReference type="Proteomes" id="UP000887574"/>
    </source>
</evidence>
<dbReference type="AlphaFoldDB" id="A0A915EQH1"/>
<dbReference type="Proteomes" id="UP000887574">
    <property type="component" value="Unplaced"/>
</dbReference>
<proteinExistence type="predicted"/>
<evidence type="ECO:0000313" key="2">
    <source>
        <dbReference type="WBParaSite" id="jg7862"/>
    </source>
</evidence>
<name>A0A915EQH1_9BILA</name>
<accession>A0A915EQH1</accession>
<keyword evidence="1" id="KW-1185">Reference proteome</keyword>
<sequence>MRHLGKQCETFRQYQAKKKPFRKIDSLMVSTVQINSMSGASSFIKPEISVAGQVVFFVLDTAAESEGISANQTILVAKNGLVNLLGLPALDALGFLDKPLRQMGVKSINAVLSSNCKSVVSSLQAKFPDVSLLGLVSALK</sequence>